<dbReference type="AlphaFoldDB" id="A0A7H4MNL4"/>
<evidence type="ECO:0000313" key="1">
    <source>
        <dbReference type="EMBL" id="STS91914.1"/>
    </source>
</evidence>
<comment type="caution">
    <text evidence="1">The sequence shown here is derived from an EMBL/GenBank/DDBJ whole genome shotgun (WGS) entry which is preliminary data.</text>
</comment>
<keyword evidence="1" id="KW-0808">Transferase</keyword>
<organism evidence="1 2">
    <name type="scientific">Klebsiella variicola</name>
    <dbReference type="NCBI Taxonomy" id="244366"/>
    <lineage>
        <taxon>Bacteria</taxon>
        <taxon>Pseudomonadati</taxon>
        <taxon>Pseudomonadota</taxon>
        <taxon>Gammaproteobacteria</taxon>
        <taxon>Enterobacterales</taxon>
        <taxon>Enterobacteriaceae</taxon>
        <taxon>Klebsiella/Raoultella group</taxon>
        <taxon>Klebsiella</taxon>
        <taxon>Klebsiella pneumoniae complex</taxon>
    </lineage>
</organism>
<name>A0A7H4MNL4_KLEVA</name>
<dbReference type="InterPro" id="IPR051161">
    <property type="entry name" value="Mannose-6P_isomerase_type2"/>
</dbReference>
<proteinExistence type="predicted"/>
<reference evidence="1 2" key="1">
    <citation type="submission" date="2018-06" db="EMBL/GenBank/DDBJ databases">
        <authorList>
            <consortium name="Pathogen Informatics"/>
            <person name="Doyle S."/>
        </authorList>
    </citation>
    <scope>NUCLEOTIDE SEQUENCE [LARGE SCALE GENOMIC DNA]</scope>
    <source>
        <strain evidence="1 2">NCTC9177</strain>
    </source>
</reference>
<protein>
    <submittedName>
        <fullName evidence="1">Mannose-1-phosphate guanylyltransferase</fullName>
        <ecNumber evidence="1">2.7.7.13</ecNumber>
    </submittedName>
</protein>
<dbReference type="GO" id="GO:0004475">
    <property type="term" value="F:mannose-1-phosphate guanylyltransferase (GTP) activity"/>
    <property type="evidence" value="ECO:0007669"/>
    <property type="project" value="UniProtKB-EC"/>
</dbReference>
<keyword evidence="1" id="KW-0548">Nucleotidyltransferase</keyword>
<dbReference type="PANTHER" id="PTHR46390">
    <property type="entry name" value="MANNOSE-1-PHOSPHATE GUANYLYLTRANSFERASE"/>
    <property type="match status" value="1"/>
</dbReference>
<dbReference type="EC" id="2.7.7.13" evidence="1"/>
<accession>A0A7H4MNL4</accession>
<evidence type="ECO:0000313" key="2">
    <source>
        <dbReference type="Proteomes" id="UP000254545"/>
    </source>
</evidence>
<dbReference type="Gene3D" id="3.90.550.10">
    <property type="entry name" value="Spore Coat Polysaccharide Biosynthesis Protein SpsA, Chain A"/>
    <property type="match status" value="1"/>
</dbReference>
<sequence length="40" mass="4390">MEKTADAVVVGLDADWSDVGSWSALWEVSPKDEQGNVLQR</sequence>
<gene>
    <name evidence="1" type="primary">manC1</name>
    <name evidence="1" type="ORF">NCTC9177_05841</name>
</gene>
<dbReference type="EMBL" id="UGKR01000003">
    <property type="protein sequence ID" value="STS91914.1"/>
    <property type="molecule type" value="Genomic_DNA"/>
</dbReference>
<dbReference type="InterPro" id="IPR029044">
    <property type="entry name" value="Nucleotide-diphossugar_trans"/>
</dbReference>
<dbReference type="PANTHER" id="PTHR46390:SF1">
    <property type="entry name" value="MANNOSE-1-PHOSPHATE GUANYLYLTRANSFERASE"/>
    <property type="match status" value="1"/>
</dbReference>
<dbReference type="Proteomes" id="UP000254545">
    <property type="component" value="Unassembled WGS sequence"/>
</dbReference>
<dbReference type="GO" id="GO:0009298">
    <property type="term" value="P:GDP-mannose biosynthetic process"/>
    <property type="evidence" value="ECO:0007669"/>
    <property type="project" value="TreeGrafter"/>
</dbReference>